<feature type="domain" description="HMA" evidence="20">
    <location>
        <begin position="4"/>
        <end position="68"/>
    </location>
</feature>
<evidence type="ECO:0000256" key="8">
    <source>
        <dbReference type="ARBA" id="ARBA00022827"/>
    </source>
</evidence>
<keyword evidence="9 16" id="KW-0521">NADP</keyword>
<dbReference type="PIRSF" id="PIRSF000350">
    <property type="entry name" value="Mercury_reductase_MerA"/>
    <property type="match status" value="1"/>
</dbReference>
<accession>A0A1V4ET44</accession>
<evidence type="ECO:0000256" key="13">
    <source>
        <dbReference type="ARBA" id="ARBA00023284"/>
    </source>
</evidence>
<dbReference type="GO" id="GO:0016668">
    <property type="term" value="F:oxidoreductase activity, acting on a sulfur group of donors, NAD(P) as acceptor"/>
    <property type="evidence" value="ECO:0007669"/>
    <property type="project" value="UniProtKB-UniRule"/>
</dbReference>
<keyword evidence="17" id="KW-0547">Nucleotide-binding</keyword>
<proteinExistence type="inferred from homology"/>
<dbReference type="InterPro" id="IPR004099">
    <property type="entry name" value="Pyr_nucl-diS_OxRdtase_dimer"/>
</dbReference>
<dbReference type="Gene3D" id="3.50.50.60">
    <property type="entry name" value="FAD/NAD(P)-binding domain"/>
    <property type="match status" value="2"/>
</dbReference>
<keyword evidence="17" id="KW-0520">NAD</keyword>
<evidence type="ECO:0000256" key="9">
    <source>
        <dbReference type="ARBA" id="ARBA00022857"/>
    </source>
</evidence>
<dbReference type="GO" id="GO:0050660">
    <property type="term" value="F:flavin adenine dinucleotide binding"/>
    <property type="evidence" value="ECO:0007669"/>
    <property type="project" value="UniProtKB-UniRule"/>
</dbReference>
<evidence type="ECO:0000259" key="20">
    <source>
        <dbReference type="PROSITE" id="PS50846"/>
    </source>
</evidence>
<dbReference type="PRINTS" id="PR00368">
    <property type="entry name" value="FADPNR"/>
</dbReference>
<evidence type="ECO:0000256" key="2">
    <source>
        <dbReference type="ARBA" id="ARBA00011738"/>
    </source>
</evidence>
<protein>
    <recommendedName>
        <fullName evidence="4 16">Mercuric reductase</fullName>
        <ecNumber evidence="3 16">1.16.1.1</ecNumber>
    </recommendedName>
    <alternativeName>
        <fullName evidence="14 16">Hg(II) reductase</fullName>
    </alternativeName>
</protein>
<dbReference type="PRINTS" id="PR00411">
    <property type="entry name" value="PNDRDTASEI"/>
</dbReference>
<keyword evidence="13" id="KW-0676">Redox-active center</keyword>
<evidence type="ECO:0000256" key="7">
    <source>
        <dbReference type="ARBA" id="ARBA00022723"/>
    </source>
</evidence>
<dbReference type="Gene3D" id="3.30.70.100">
    <property type="match status" value="1"/>
</dbReference>
<evidence type="ECO:0000256" key="16">
    <source>
        <dbReference type="PIRNR" id="PIRNR000350"/>
    </source>
</evidence>
<keyword evidence="11 16" id="KW-0560">Oxidoreductase</keyword>
<evidence type="ECO:0000256" key="15">
    <source>
        <dbReference type="ARBA" id="ARBA00048984"/>
    </source>
</evidence>
<dbReference type="InterPro" id="IPR001100">
    <property type="entry name" value="Pyr_nuc-diS_OxRdtase"/>
</dbReference>
<reference evidence="21 22" key="1">
    <citation type="submission" date="2017-02" db="EMBL/GenBank/DDBJ databases">
        <title>Draft genome of Acidibacillus ferrooxidans Huett2.</title>
        <authorList>
            <person name="Schopf S."/>
        </authorList>
    </citation>
    <scope>NUCLEOTIDE SEQUENCE [LARGE SCALE GENOMIC DNA]</scope>
    <source>
        <strain evidence="21 22">Huett2</strain>
    </source>
</reference>
<keyword evidence="12" id="KW-1015">Disulfide bond</keyword>
<dbReference type="PROSITE" id="PS50846">
    <property type="entry name" value="HMA_2"/>
    <property type="match status" value="1"/>
</dbReference>
<dbReference type="NCBIfam" id="TIGR02053">
    <property type="entry name" value="MerA"/>
    <property type="match status" value="1"/>
</dbReference>
<dbReference type="EC" id="1.16.1.1" evidence="3 16"/>
<dbReference type="InterPro" id="IPR021179">
    <property type="entry name" value="Mercury_reductase_MerA"/>
</dbReference>
<dbReference type="InterPro" id="IPR023753">
    <property type="entry name" value="FAD/NAD-binding_dom"/>
</dbReference>
<evidence type="ECO:0000256" key="10">
    <source>
        <dbReference type="ARBA" id="ARBA00022914"/>
    </source>
</evidence>
<evidence type="ECO:0000313" key="22">
    <source>
        <dbReference type="Proteomes" id="UP000190229"/>
    </source>
</evidence>
<evidence type="ECO:0000256" key="11">
    <source>
        <dbReference type="ARBA" id="ARBA00023002"/>
    </source>
</evidence>
<keyword evidence="5 16" id="KW-0475">Mercuric resistance</keyword>
<evidence type="ECO:0000256" key="3">
    <source>
        <dbReference type="ARBA" id="ARBA00012661"/>
    </source>
</evidence>
<keyword evidence="10 16" id="KW-0476">Mercury</keyword>
<evidence type="ECO:0000256" key="18">
    <source>
        <dbReference type="PIRSR" id="PIRSR000350-4"/>
    </source>
</evidence>
<dbReference type="GO" id="GO:0050661">
    <property type="term" value="F:NADP binding"/>
    <property type="evidence" value="ECO:0007669"/>
    <property type="project" value="InterPro"/>
</dbReference>
<dbReference type="InterPro" id="IPR006121">
    <property type="entry name" value="HMA_dom"/>
</dbReference>
<name>A0A1V4ET44_9BACL</name>
<dbReference type="SUPFAM" id="SSF55424">
    <property type="entry name" value="FAD/NAD-linked reductases, dimerisation (C-terminal) domain"/>
    <property type="match status" value="1"/>
</dbReference>
<dbReference type="Pfam" id="PF02852">
    <property type="entry name" value="Pyr_redox_dim"/>
    <property type="match status" value="1"/>
</dbReference>
<evidence type="ECO:0000256" key="19">
    <source>
        <dbReference type="RuleBase" id="RU361223"/>
    </source>
</evidence>
<dbReference type="RefSeq" id="WP_079290693.1">
    <property type="nucleotide sequence ID" value="NZ_MWPS01000022.1"/>
</dbReference>
<feature type="binding site" evidence="17">
    <location>
        <position position="351"/>
    </location>
    <ligand>
        <name>NAD(+)</name>
        <dbReference type="ChEBI" id="CHEBI:57540"/>
    </ligand>
</feature>
<keyword evidence="8 16" id="KW-0274">FAD</keyword>
<dbReference type="FunFam" id="3.30.390.30:FF:000001">
    <property type="entry name" value="Dihydrolipoyl dehydrogenase"/>
    <property type="match status" value="1"/>
</dbReference>
<dbReference type="InterPro" id="IPR036163">
    <property type="entry name" value="HMA_dom_sf"/>
</dbReference>
<dbReference type="Proteomes" id="UP000190229">
    <property type="component" value="Unassembled WGS sequence"/>
</dbReference>
<feature type="binding site" evidence="17">
    <location>
        <position position="392"/>
    </location>
    <ligand>
        <name>FAD</name>
        <dbReference type="ChEBI" id="CHEBI:57692"/>
    </ligand>
</feature>
<evidence type="ECO:0000256" key="5">
    <source>
        <dbReference type="ARBA" id="ARBA00022466"/>
    </source>
</evidence>
<dbReference type="GO" id="GO:0003955">
    <property type="term" value="F:NAD(P)H dehydrogenase (quinone) activity"/>
    <property type="evidence" value="ECO:0007669"/>
    <property type="project" value="TreeGrafter"/>
</dbReference>
<feature type="binding site" evidence="17">
    <location>
        <begin position="261"/>
        <end position="268"/>
    </location>
    <ligand>
        <name>NAD(+)</name>
        <dbReference type="ChEBI" id="CHEBI:57540"/>
    </ligand>
</feature>
<comment type="caution">
    <text evidence="21">The sequence shown here is derived from an EMBL/GenBank/DDBJ whole genome shotgun (WGS) entry which is preliminary data.</text>
</comment>
<feature type="disulfide bond" description="Redox-active" evidence="18">
    <location>
        <begin position="127"/>
        <end position="132"/>
    </location>
</feature>
<evidence type="ECO:0000256" key="6">
    <source>
        <dbReference type="ARBA" id="ARBA00022630"/>
    </source>
</evidence>
<dbReference type="PROSITE" id="PS00076">
    <property type="entry name" value="PYRIDINE_REDOX_1"/>
    <property type="match status" value="1"/>
</dbReference>
<dbReference type="GO" id="GO:0045340">
    <property type="term" value="F:mercury ion binding"/>
    <property type="evidence" value="ECO:0007669"/>
    <property type="project" value="InterPro"/>
</dbReference>
<keyword evidence="22" id="KW-1185">Reference proteome</keyword>
<gene>
    <name evidence="19" type="primary">merA</name>
    <name evidence="21" type="ORF">B2M26_08715</name>
</gene>
<dbReference type="InterPro" id="IPR036188">
    <property type="entry name" value="FAD/NAD-bd_sf"/>
</dbReference>
<evidence type="ECO:0000256" key="12">
    <source>
        <dbReference type="ARBA" id="ARBA00023157"/>
    </source>
</evidence>
<keyword evidence="7 16" id="KW-0479">Metal-binding</keyword>
<organism evidence="21 22">
    <name type="scientific">Ferroacidibacillus organovorans</name>
    <dbReference type="NCBI Taxonomy" id="1765683"/>
    <lineage>
        <taxon>Bacteria</taxon>
        <taxon>Bacillati</taxon>
        <taxon>Bacillota</taxon>
        <taxon>Bacilli</taxon>
        <taxon>Bacillales</taxon>
        <taxon>Alicyclobacillaceae</taxon>
        <taxon>Ferroacidibacillus</taxon>
    </lineage>
</organism>
<evidence type="ECO:0000256" key="14">
    <source>
        <dbReference type="ARBA" id="ARBA00031725"/>
    </source>
</evidence>
<comment type="similarity">
    <text evidence="1 16 19">Belongs to the class-I pyridine nucleotide-disulfide oxidoreductase family.</text>
</comment>
<dbReference type="PANTHER" id="PTHR43014">
    <property type="entry name" value="MERCURIC REDUCTASE"/>
    <property type="match status" value="1"/>
</dbReference>
<dbReference type="Pfam" id="PF00403">
    <property type="entry name" value="HMA"/>
    <property type="match status" value="1"/>
</dbReference>
<sequence>MASIQFKLNIEGMTCTDCEKHIVKAVSELGVAQANADFRRNEAVFTAPSDISLDRLFKAIRDAGYTPTGVELRDDPHVEPPSTQAREYDYDFLIIGTGAAAFSAAIEAAKFDARIALVERSVIGGTCVNVGCVPSKALLRAGEVYHQAGGHSFAGIYTSAQRVDWQALVDQKDALVKELRKHKYEDLMDAYGFTLLQGDAKFIDGHTVMVEDQRITSAKFLIATGASPQIPEIEGLSDVSYLTSTSALELCAVPDHLVVIGSGFIALEMGQLFRNAGARVTLIKRGDRLLPSYEPEVSEAVAQVLKRQGIDVIYGATCERVSEEDGIKSVYLIAQGEARVIRGDALLVAAGRKPNTAGLDLEKANVRIGEKGQVLVVDGMRTSNPDVYAAGDVTLGPQFVYVAAHQGAIAASNAVGKEGRKVDLRAVPSVIFTHPAIASVGLTEEEAKAHGHETRVSILSLEAVPRALVNRDTTGVFKLVADAKTRKILGVHVVAENAGDVIYSGVLAIKFGLTIDDVTGTLAPYLTMAEGLKLAALTFDRDVSTLSCCAG</sequence>
<evidence type="ECO:0000256" key="17">
    <source>
        <dbReference type="PIRSR" id="PIRSR000350-3"/>
    </source>
</evidence>
<feature type="binding site" evidence="17">
    <location>
        <position position="136"/>
    </location>
    <ligand>
        <name>FAD</name>
        <dbReference type="ChEBI" id="CHEBI:57692"/>
    </ligand>
</feature>
<comment type="function">
    <text evidence="16">Resistance to Hg(2+) in bacteria appears to be governed by a specialized system which includes mercuric reductase. MerA protein is responsible for volatilizing mercury as Hg(0).</text>
</comment>
<dbReference type="Gene3D" id="3.30.390.30">
    <property type="match status" value="1"/>
</dbReference>
<dbReference type="CDD" id="cd00371">
    <property type="entry name" value="HMA"/>
    <property type="match status" value="1"/>
</dbReference>
<dbReference type="Pfam" id="PF07992">
    <property type="entry name" value="Pyr_redox_2"/>
    <property type="match status" value="1"/>
</dbReference>
<evidence type="ECO:0000313" key="21">
    <source>
        <dbReference type="EMBL" id="OPG16113.1"/>
    </source>
</evidence>
<dbReference type="GO" id="GO:0016152">
    <property type="term" value="F:mercury (II) reductase (NADP+) activity"/>
    <property type="evidence" value="ECO:0007669"/>
    <property type="project" value="UniProtKB-UniRule"/>
</dbReference>
<evidence type="ECO:0000256" key="4">
    <source>
        <dbReference type="ARBA" id="ARBA00014791"/>
    </source>
</evidence>
<evidence type="ECO:0000256" key="1">
    <source>
        <dbReference type="ARBA" id="ARBA00007532"/>
    </source>
</evidence>
<comment type="cofactor">
    <cofactor evidence="16 17 19">
        <name>FAD</name>
        <dbReference type="ChEBI" id="CHEBI:57692"/>
    </cofactor>
    <text evidence="16 17 19">Binds 1 FAD per subunit.</text>
</comment>
<comment type="catalytic activity">
    <reaction evidence="15 16 19">
        <text>Hg + NADP(+) + H(+) = Hg(2+) + NADPH</text>
        <dbReference type="Rhea" id="RHEA:23856"/>
        <dbReference type="ChEBI" id="CHEBI:15378"/>
        <dbReference type="ChEBI" id="CHEBI:16170"/>
        <dbReference type="ChEBI" id="CHEBI:16793"/>
        <dbReference type="ChEBI" id="CHEBI:57783"/>
        <dbReference type="ChEBI" id="CHEBI:58349"/>
        <dbReference type="EC" id="1.16.1.1"/>
    </reaction>
</comment>
<keyword evidence="6 16" id="KW-0285">Flavoprotein</keyword>
<dbReference type="SUPFAM" id="SSF55008">
    <property type="entry name" value="HMA, heavy metal-associated domain"/>
    <property type="match status" value="1"/>
</dbReference>
<dbReference type="InterPro" id="IPR012999">
    <property type="entry name" value="Pyr_OxRdtase_I_AS"/>
</dbReference>
<dbReference type="InterPro" id="IPR016156">
    <property type="entry name" value="FAD/NAD-linked_Rdtase_dimer_sf"/>
</dbReference>
<dbReference type="PANTHER" id="PTHR43014:SF4">
    <property type="entry name" value="PYRIDINE NUCLEOTIDE-DISULFIDE OXIDOREDUCTASE RCLA-RELATED"/>
    <property type="match status" value="1"/>
</dbReference>
<dbReference type="AlphaFoldDB" id="A0A1V4ET44"/>
<dbReference type="GO" id="GO:0050787">
    <property type="term" value="P:detoxification of mercury ion"/>
    <property type="evidence" value="ECO:0007669"/>
    <property type="project" value="InterPro"/>
</dbReference>
<dbReference type="SUPFAM" id="SSF51905">
    <property type="entry name" value="FAD/NAD(P)-binding domain"/>
    <property type="match status" value="1"/>
</dbReference>
<dbReference type="EMBL" id="MWPS01000022">
    <property type="protein sequence ID" value="OPG16113.1"/>
    <property type="molecule type" value="Genomic_DNA"/>
</dbReference>
<comment type="subunit">
    <text evidence="2 16 19">Homodimer.</text>
</comment>